<feature type="transmembrane region" description="Helical" evidence="6">
    <location>
        <begin position="12"/>
        <end position="35"/>
    </location>
</feature>
<feature type="transmembrane region" description="Helical" evidence="6">
    <location>
        <begin position="109"/>
        <end position="130"/>
    </location>
</feature>
<evidence type="ECO:0000256" key="6">
    <source>
        <dbReference type="SAM" id="Phobius"/>
    </source>
</evidence>
<dbReference type="AlphaFoldDB" id="A0A849BVU6"/>
<dbReference type="SUPFAM" id="SSF103473">
    <property type="entry name" value="MFS general substrate transporter"/>
    <property type="match status" value="1"/>
</dbReference>
<keyword evidence="4 6" id="KW-1133">Transmembrane helix</keyword>
<dbReference type="InterPro" id="IPR011701">
    <property type="entry name" value="MFS"/>
</dbReference>
<keyword evidence="3 6" id="KW-0812">Transmembrane</keyword>
<evidence type="ECO:0000256" key="4">
    <source>
        <dbReference type="ARBA" id="ARBA00022989"/>
    </source>
</evidence>
<feature type="transmembrane region" description="Helical" evidence="6">
    <location>
        <begin position="245"/>
        <end position="270"/>
    </location>
</feature>
<keyword evidence="2" id="KW-1003">Cell membrane</keyword>
<dbReference type="PANTHER" id="PTHR43124">
    <property type="entry name" value="PURINE EFFLUX PUMP PBUE"/>
    <property type="match status" value="1"/>
</dbReference>
<dbReference type="GO" id="GO:0022857">
    <property type="term" value="F:transmembrane transporter activity"/>
    <property type="evidence" value="ECO:0007669"/>
    <property type="project" value="InterPro"/>
</dbReference>
<evidence type="ECO:0000256" key="5">
    <source>
        <dbReference type="ARBA" id="ARBA00023136"/>
    </source>
</evidence>
<evidence type="ECO:0000313" key="9">
    <source>
        <dbReference type="Proteomes" id="UP000555552"/>
    </source>
</evidence>
<dbReference type="InterPro" id="IPR050189">
    <property type="entry name" value="MFS_Efflux_Transporters"/>
</dbReference>
<feature type="transmembrane region" description="Helical" evidence="6">
    <location>
        <begin position="47"/>
        <end position="68"/>
    </location>
</feature>
<reference evidence="8 9" key="1">
    <citation type="submission" date="2020-05" db="EMBL/GenBank/DDBJ databases">
        <title>MicrobeNet Type strains.</title>
        <authorList>
            <person name="Nicholson A.C."/>
        </authorList>
    </citation>
    <scope>NUCLEOTIDE SEQUENCE [LARGE SCALE GENOMIC DNA]</scope>
    <source>
        <strain evidence="8 9">JCM 14547</strain>
    </source>
</reference>
<evidence type="ECO:0000256" key="2">
    <source>
        <dbReference type="ARBA" id="ARBA00022475"/>
    </source>
</evidence>
<feature type="transmembrane region" description="Helical" evidence="6">
    <location>
        <begin position="282"/>
        <end position="299"/>
    </location>
</feature>
<dbReference type="RefSeq" id="WP_171203422.1">
    <property type="nucleotide sequence ID" value="NZ_JABEMA010000169.1"/>
</dbReference>
<evidence type="ECO:0000259" key="7">
    <source>
        <dbReference type="PROSITE" id="PS50850"/>
    </source>
</evidence>
<organism evidence="8 9">
    <name type="scientific">Pseudokineococcus marinus</name>
    <dbReference type="NCBI Taxonomy" id="351215"/>
    <lineage>
        <taxon>Bacteria</taxon>
        <taxon>Bacillati</taxon>
        <taxon>Actinomycetota</taxon>
        <taxon>Actinomycetes</taxon>
        <taxon>Kineosporiales</taxon>
        <taxon>Kineosporiaceae</taxon>
        <taxon>Pseudokineococcus</taxon>
    </lineage>
</organism>
<sequence length="405" mass="40414">MRRTGTRRERPVPVATGAGVLVLYGPLSGLSYIPVSVGLGEQVGLTGSQVGLTVGAHALAAAVGTLLLGPLLDVVPVRRVLPAAVVVNGLASLALCLAPAYGLLLAGRLVTGAASAAVTLCAYVVVSDAARDDDVRRDRTLSLLQGFMSVGAASALALGAAAAAAGRPRWVFVVLAAYSLGMLVVALRPARGRPVAEVGPAGGPARAAVPAVDPVAAPVPAVAALRTGLARTAREVGGLVRQRRVLALMAGSLVLGLVISGSHFGVSLLLEGRPGGVPALERVVLSVLIPVGVFTGAAVNRQLLRRRTREALYRGLYLVLPLPVLAYAAATAYAGSLAQAACLVLVGVLLGAMMPLSTALGIGWFPDLRGSATAAEGTARGAGATLGPVAVGAAAVAWSDPGAAL</sequence>
<dbReference type="Gene3D" id="1.20.1250.20">
    <property type="entry name" value="MFS general substrate transporter like domains"/>
    <property type="match status" value="1"/>
</dbReference>
<proteinExistence type="predicted"/>
<protein>
    <submittedName>
        <fullName evidence="8">MFS transporter</fullName>
    </submittedName>
</protein>
<dbReference type="GO" id="GO:0005886">
    <property type="term" value="C:plasma membrane"/>
    <property type="evidence" value="ECO:0007669"/>
    <property type="project" value="UniProtKB-SubCell"/>
</dbReference>
<dbReference type="Pfam" id="PF07690">
    <property type="entry name" value="MFS_1"/>
    <property type="match status" value="1"/>
</dbReference>
<accession>A0A849BVU6</accession>
<evidence type="ECO:0000313" key="8">
    <source>
        <dbReference type="EMBL" id="NNH23616.1"/>
    </source>
</evidence>
<dbReference type="PROSITE" id="PS50850">
    <property type="entry name" value="MFS"/>
    <property type="match status" value="1"/>
</dbReference>
<evidence type="ECO:0000256" key="1">
    <source>
        <dbReference type="ARBA" id="ARBA00004651"/>
    </source>
</evidence>
<dbReference type="InterPro" id="IPR036259">
    <property type="entry name" value="MFS_trans_sf"/>
</dbReference>
<comment type="subcellular location">
    <subcellularLocation>
        <location evidence="1">Cell membrane</location>
        <topology evidence="1">Multi-pass membrane protein</topology>
    </subcellularLocation>
</comment>
<gene>
    <name evidence="8" type="ORF">HLB09_11055</name>
</gene>
<feature type="transmembrane region" description="Helical" evidence="6">
    <location>
        <begin position="311"/>
        <end position="330"/>
    </location>
</feature>
<keyword evidence="5 6" id="KW-0472">Membrane</keyword>
<feature type="non-terminal residue" evidence="8">
    <location>
        <position position="405"/>
    </location>
</feature>
<name>A0A849BVU6_9ACTN</name>
<keyword evidence="9" id="KW-1185">Reference proteome</keyword>
<dbReference type="EMBL" id="JABEMA010000169">
    <property type="protein sequence ID" value="NNH23616.1"/>
    <property type="molecule type" value="Genomic_DNA"/>
</dbReference>
<feature type="transmembrane region" description="Helical" evidence="6">
    <location>
        <begin position="336"/>
        <end position="365"/>
    </location>
</feature>
<dbReference type="PANTHER" id="PTHR43124:SF3">
    <property type="entry name" value="CHLORAMPHENICOL EFFLUX PUMP RV0191"/>
    <property type="match status" value="1"/>
</dbReference>
<feature type="transmembrane region" description="Helical" evidence="6">
    <location>
        <begin position="80"/>
        <end position="103"/>
    </location>
</feature>
<feature type="transmembrane region" description="Helical" evidence="6">
    <location>
        <begin position="170"/>
        <end position="187"/>
    </location>
</feature>
<feature type="transmembrane region" description="Helical" evidence="6">
    <location>
        <begin position="142"/>
        <end position="164"/>
    </location>
</feature>
<dbReference type="Proteomes" id="UP000555552">
    <property type="component" value="Unassembled WGS sequence"/>
</dbReference>
<comment type="caution">
    <text evidence="8">The sequence shown here is derived from an EMBL/GenBank/DDBJ whole genome shotgun (WGS) entry which is preliminary data.</text>
</comment>
<feature type="domain" description="Major facilitator superfamily (MFS) profile" evidence="7">
    <location>
        <begin position="12"/>
        <end position="405"/>
    </location>
</feature>
<dbReference type="InterPro" id="IPR020846">
    <property type="entry name" value="MFS_dom"/>
</dbReference>
<evidence type="ECO:0000256" key="3">
    <source>
        <dbReference type="ARBA" id="ARBA00022692"/>
    </source>
</evidence>